<dbReference type="PANTHER" id="PTHR47690:SF1">
    <property type="entry name" value="GLUCOKINASE"/>
    <property type="match status" value="1"/>
</dbReference>
<dbReference type="Gene3D" id="3.40.367.20">
    <property type="match status" value="1"/>
</dbReference>
<dbReference type="Gene3D" id="3.30.420.40">
    <property type="match status" value="1"/>
</dbReference>
<evidence type="ECO:0000256" key="4">
    <source>
        <dbReference type="RuleBase" id="RU004046"/>
    </source>
</evidence>
<dbReference type="GO" id="GO:0004340">
    <property type="term" value="F:glucokinase activity"/>
    <property type="evidence" value="ECO:0007669"/>
    <property type="project" value="UniProtKB-EC"/>
</dbReference>
<dbReference type="SUPFAM" id="SSF53067">
    <property type="entry name" value="Actin-like ATPase domain"/>
    <property type="match status" value="1"/>
</dbReference>
<keyword evidence="3" id="KW-0067">ATP-binding</keyword>
<feature type="binding site" evidence="3">
    <location>
        <begin position="8"/>
        <end position="13"/>
    </location>
    <ligand>
        <name>ATP</name>
        <dbReference type="ChEBI" id="CHEBI:30616"/>
    </ligand>
</feature>
<keyword evidence="2 3" id="KW-0418">Kinase</keyword>
<evidence type="ECO:0000256" key="2">
    <source>
        <dbReference type="ARBA" id="ARBA00022777"/>
    </source>
</evidence>
<accession>A0ABR9K4D2</accession>
<dbReference type="RefSeq" id="WP_192763527.1">
    <property type="nucleotide sequence ID" value="NZ_JADBDZ010000001.1"/>
</dbReference>
<keyword evidence="3" id="KW-0547">Nucleotide-binding</keyword>
<comment type="caution">
    <text evidence="5">The sequence shown here is derived from an EMBL/GenBank/DDBJ whole genome shotgun (WGS) entry which is preliminary data.</text>
</comment>
<comment type="subcellular location">
    <subcellularLocation>
        <location evidence="3">Cytoplasm</location>
    </subcellularLocation>
</comment>
<dbReference type="EMBL" id="JADBDZ010000001">
    <property type="protein sequence ID" value="MBE1537696.1"/>
    <property type="molecule type" value="Genomic_DNA"/>
</dbReference>
<dbReference type="HAMAP" id="MF_00524">
    <property type="entry name" value="Glucokinase"/>
    <property type="match status" value="1"/>
</dbReference>
<keyword evidence="1 3" id="KW-0808">Transferase</keyword>
<reference evidence="5 6" key="1">
    <citation type="submission" date="2020-10" db="EMBL/GenBank/DDBJ databases">
        <title>Sequencing the genomes of 1000 actinobacteria strains.</title>
        <authorList>
            <person name="Klenk H.-P."/>
        </authorList>
    </citation>
    <scope>NUCLEOTIDE SEQUENCE [LARGE SCALE GENOMIC DNA]</scope>
    <source>
        <strain evidence="5 6">DSM 46744</strain>
    </source>
</reference>
<comment type="catalytic activity">
    <reaction evidence="3">
        <text>D-glucose + ATP = D-glucose 6-phosphate + ADP + H(+)</text>
        <dbReference type="Rhea" id="RHEA:17825"/>
        <dbReference type="ChEBI" id="CHEBI:4167"/>
        <dbReference type="ChEBI" id="CHEBI:15378"/>
        <dbReference type="ChEBI" id="CHEBI:30616"/>
        <dbReference type="ChEBI" id="CHEBI:61548"/>
        <dbReference type="ChEBI" id="CHEBI:456216"/>
        <dbReference type="EC" id="2.7.1.2"/>
    </reaction>
</comment>
<evidence type="ECO:0000256" key="1">
    <source>
        <dbReference type="ARBA" id="ARBA00022679"/>
    </source>
</evidence>
<evidence type="ECO:0000313" key="6">
    <source>
        <dbReference type="Proteomes" id="UP000627838"/>
    </source>
</evidence>
<name>A0ABR9K4D2_9ACTN</name>
<gene>
    <name evidence="3" type="primary">glk</name>
    <name evidence="5" type="ORF">H4W34_007529</name>
</gene>
<evidence type="ECO:0000256" key="3">
    <source>
        <dbReference type="HAMAP-Rule" id="MF_00524"/>
    </source>
</evidence>
<dbReference type="InterPro" id="IPR003836">
    <property type="entry name" value="Glucokinase"/>
</dbReference>
<dbReference type="InterPro" id="IPR043129">
    <property type="entry name" value="ATPase_NBD"/>
</dbReference>
<dbReference type="NCBIfam" id="TIGR00749">
    <property type="entry name" value="glk"/>
    <property type="match status" value="1"/>
</dbReference>
<protein>
    <recommendedName>
        <fullName evidence="3">Glucokinase</fullName>
        <ecNumber evidence="3">2.7.1.2</ecNumber>
    </recommendedName>
    <alternativeName>
        <fullName evidence="3">Glucose kinase</fullName>
    </alternativeName>
</protein>
<dbReference type="PANTHER" id="PTHR47690">
    <property type="entry name" value="GLUCOKINASE"/>
    <property type="match status" value="1"/>
</dbReference>
<dbReference type="Pfam" id="PF02685">
    <property type="entry name" value="Glucokinase"/>
    <property type="match status" value="1"/>
</dbReference>
<organism evidence="5 6">
    <name type="scientific">Actinomadura algeriensis</name>
    <dbReference type="NCBI Taxonomy" id="1679523"/>
    <lineage>
        <taxon>Bacteria</taxon>
        <taxon>Bacillati</taxon>
        <taxon>Actinomycetota</taxon>
        <taxon>Actinomycetes</taxon>
        <taxon>Streptosporangiales</taxon>
        <taxon>Thermomonosporaceae</taxon>
        <taxon>Actinomadura</taxon>
    </lineage>
</organism>
<sequence>MTGPWLVGDIGGTNARFALVDGPDGAPRDVRALPTREHADLADAALAYLSRHAPGVRPSAACLAVAGPVTGGTFHLTNAGWPVGTPGDVRDRLGVPHLEIVNDFAGLAMSLPRLAADDLVPVGDRCPAADGPLAVVGPGTGLGVGGLVPAPGGGWVPLPGEGGQVDAPAGTDREVEVVRLLRAERGAATAEYLLSGDGLARIHRYLAIIDGVPPEPVTPARIVENADDPRCAATLAMFCELLGSLAGNVALTIGATGGVYLGGGILPRITGVLKDSAFRARFEGKPPVEGYLRAIPTALIVHPGPGLVGAAMRLAQTAPSTARPLESA</sequence>
<keyword evidence="3" id="KW-0963">Cytoplasm</keyword>
<keyword evidence="3" id="KW-0324">Glycolysis</keyword>
<dbReference type="Proteomes" id="UP000627838">
    <property type="component" value="Unassembled WGS sequence"/>
</dbReference>
<comment type="similarity">
    <text evidence="3 4">Belongs to the bacterial glucokinase family.</text>
</comment>
<proteinExistence type="inferred from homology"/>
<evidence type="ECO:0000313" key="5">
    <source>
        <dbReference type="EMBL" id="MBE1537696.1"/>
    </source>
</evidence>
<dbReference type="CDD" id="cd24008">
    <property type="entry name" value="ASKHA_NBD_GLK"/>
    <property type="match status" value="1"/>
</dbReference>
<dbReference type="EC" id="2.7.1.2" evidence="3"/>
<keyword evidence="6" id="KW-1185">Reference proteome</keyword>
<dbReference type="InterPro" id="IPR050201">
    <property type="entry name" value="Bacterial_glucokinase"/>
</dbReference>